<comment type="caution">
    <text evidence="1">The sequence shown here is derived from an EMBL/GenBank/DDBJ whole genome shotgun (WGS) entry which is preliminary data.</text>
</comment>
<name>A0ACB5UMU0_9FIRM</name>
<proteinExistence type="predicted"/>
<accession>A0ACB5UMU0</accession>
<sequence>MENKNIFPNQMKIYCENCNFELEEMDTDKAMLRLPESGGYFIYDGEGGAETRCPNCHRDKLREDN</sequence>
<evidence type="ECO:0000313" key="1">
    <source>
        <dbReference type="EMBL" id="GMQ64185.1"/>
    </source>
</evidence>
<keyword evidence="2" id="KW-1185">Reference proteome</keyword>
<organism evidence="1 2">
    <name type="scientific">Vallitalea maricola</name>
    <dbReference type="NCBI Taxonomy" id="3074433"/>
    <lineage>
        <taxon>Bacteria</taxon>
        <taxon>Bacillati</taxon>
        <taxon>Bacillota</taxon>
        <taxon>Clostridia</taxon>
        <taxon>Lachnospirales</taxon>
        <taxon>Vallitaleaceae</taxon>
        <taxon>Vallitalea</taxon>
    </lineage>
</organism>
<gene>
    <name evidence="1" type="ORF">AN2V17_34220</name>
</gene>
<protein>
    <submittedName>
        <fullName evidence="1">Uncharacterized protein</fullName>
    </submittedName>
</protein>
<evidence type="ECO:0000313" key="2">
    <source>
        <dbReference type="Proteomes" id="UP001374599"/>
    </source>
</evidence>
<dbReference type="Proteomes" id="UP001374599">
    <property type="component" value="Unassembled WGS sequence"/>
</dbReference>
<reference evidence="1" key="1">
    <citation type="submission" date="2023-09" db="EMBL/GenBank/DDBJ databases">
        <title>Vallitalea sediminicola and Vallitalea maricola sp. nov., anaerobic bacteria isolated from marine sediment.</title>
        <authorList>
            <person name="Hirano S."/>
            <person name="Maeda A."/>
            <person name="Terahara T."/>
            <person name="Mori K."/>
            <person name="Hamada M."/>
            <person name="Matsumoto R."/>
            <person name="Kobayashi T."/>
        </authorList>
    </citation>
    <scope>NUCLEOTIDE SEQUENCE</scope>
    <source>
        <strain evidence="1">AN17-2</strain>
    </source>
</reference>
<dbReference type="EMBL" id="BTPU01000061">
    <property type="protein sequence ID" value="GMQ64185.1"/>
    <property type="molecule type" value="Genomic_DNA"/>
</dbReference>